<dbReference type="EMBL" id="ML119711">
    <property type="protein sequence ID" value="RPA78471.1"/>
    <property type="molecule type" value="Genomic_DNA"/>
</dbReference>
<keyword evidence="2" id="KW-1185">Reference proteome</keyword>
<evidence type="ECO:0000313" key="2">
    <source>
        <dbReference type="Proteomes" id="UP000275078"/>
    </source>
</evidence>
<reference evidence="1 2" key="1">
    <citation type="journal article" date="2018" name="Nat. Ecol. Evol.">
        <title>Pezizomycetes genomes reveal the molecular basis of ectomycorrhizal truffle lifestyle.</title>
        <authorList>
            <person name="Murat C."/>
            <person name="Payen T."/>
            <person name="Noel B."/>
            <person name="Kuo A."/>
            <person name="Morin E."/>
            <person name="Chen J."/>
            <person name="Kohler A."/>
            <person name="Krizsan K."/>
            <person name="Balestrini R."/>
            <person name="Da Silva C."/>
            <person name="Montanini B."/>
            <person name="Hainaut M."/>
            <person name="Levati E."/>
            <person name="Barry K.W."/>
            <person name="Belfiori B."/>
            <person name="Cichocki N."/>
            <person name="Clum A."/>
            <person name="Dockter R.B."/>
            <person name="Fauchery L."/>
            <person name="Guy J."/>
            <person name="Iotti M."/>
            <person name="Le Tacon F."/>
            <person name="Lindquist E.A."/>
            <person name="Lipzen A."/>
            <person name="Malagnac F."/>
            <person name="Mello A."/>
            <person name="Molinier V."/>
            <person name="Miyauchi S."/>
            <person name="Poulain J."/>
            <person name="Riccioni C."/>
            <person name="Rubini A."/>
            <person name="Sitrit Y."/>
            <person name="Splivallo R."/>
            <person name="Traeger S."/>
            <person name="Wang M."/>
            <person name="Zifcakova L."/>
            <person name="Wipf D."/>
            <person name="Zambonelli A."/>
            <person name="Paolocci F."/>
            <person name="Nowrousian M."/>
            <person name="Ottonello S."/>
            <person name="Baldrian P."/>
            <person name="Spatafora J.W."/>
            <person name="Henrissat B."/>
            <person name="Nagy L.G."/>
            <person name="Aury J.M."/>
            <person name="Wincker P."/>
            <person name="Grigoriev I.V."/>
            <person name="Bonfante P."/>
            <person name="Martin F.M."/>
        </authorList>
    </citation>
    <scope>NUCLEOTIDE SEQUENCE [LARGE SCALE GENOMIC DNA]</scope>
    <source>
        <strain evidence="1 2">RN42</strain>
    </source>
</reference>
<organism evidence="1 2">
    <name type="scientific">Ascobolus immersus RN42</name>
    <dbReference type="NCBI Taxonomy" id="1160509"/>
    <lineage>
        <taxon>Eukaryota</taxon>
        <taxon>Fungi</taxon>
        <taxon>Dikarya</taxon>
        <taxon>Ascomycota</taxon>
        <taxon>Pezizomycotina</taxon>
        <taxon>Pezizomycetes</taxon>
        <taxon>Pezizales</taxon>
        <taxon>Ascobolaceae</taxon>
        <taxon>Ascobolus</taxon>
    </lineage>
</organism>
<dbReference type="Proteomes" id="UP000275078">
    <property type="component" value="Unassembled WGS sequence"/>
</dbReference>
<dbReference type="AlphaFoldDB" id="A0A3N4I2M2"/>
<sequence length="223" mass="26006">MKTSDQHLHATLTQLEQHTTLANVTFTFPRSHNKQLLVPEKEIHGYSPKLWLSANILPARPYHPLKSSRTSPPCPIPLSKLLSESSELRRDPSHSILAQIPARFSPCLRLSPPRVPARLSSLPLRRKYRIKSNVPFLDDHCGRIIWIRPFPHSNHPALRFPLLSGAVNRRFDLIKWRFFERGIDGKISLMIDGFLKSGLDAVQEVCKIDETFVRRMWWRWWQR</sequence>
<name>A0A3N4I2M2_ASCIM</name>
<proteinExistence type="predicted"/>
<accession>A0A3N4I2M2</accession>
<evidence type="ECO:0000313" key="1">
    <source>
        <dbReference type="EMBL" id="RPA78471.1"/>
    </source>
</evidence>
<protein>
    <submittedName>
        <fullName evidence="1">Uncharacterized protein</fullName>
    </submittedName>
</protein>
<gene>
    <name evidence="1" type="ORF">BJ508DRAFT_156054</name>
</gene>